<organism evidence="1 2">
    <name type="scientific">Aduncisulcus paluster</name>
    <dbReference type="NCBI Taxonomy" id="2918883"/>
    <lineage>
        <taxon>Eukaryota</taxon>
        <taxon>Metamonada</taxon>
        <taxon>Carpediemonas-like organisms</taxon>
        <taxon>Aduncisulcus</taxon>
    </lineage>
</organism>
<dbReference type="Proteomes" id="UP001057375">
    <property type="component" value="Unassembled WGS sequence"/>
</dbReference>
<comment type="caution">
    <text evidence="1">The sequence shown here is derived from an EMBL/GenBank/DDBJ whole genome shotgun (WGS) entry which is preliminary data.</text>
</comment>
<gene>
    <name evidence="1" type="ORF">ADUPG1_006548</name>
</gene>
<name>A0ABQ5KIM7_9EUKA</name>
<sequence>MKGGFNIKKFTYISIPFTSTSPIKGAYICLCGLAPPSHLTLTFTSSMDEKTSKKYEFPEFRGYHWYFLPIDLPDVELCEISGKGRIYEGFLVESVVFFREDFPQEIIAREANKKLWSEAQVVEPKFIDGSYDDEPDSDGYRSYDCGLCPSYDSTCSISPS</sequence>
<evidence type="ECO:0000313" key="1">
    <source>
        <dbReference type="EMBL" id="GKT32374.1"/>
    </source>
</evidence>
<keyword evidence="2" id="KW-1185">Reference proteome</keyword>
<dbReference type="EMBL" id="BQXS01009978">
    <property type="protein sequence ID" value="GKT32374.1"/>
    <property type="molecule type" value="Genomic_DNA"/>
</dbReference>
<protein>
    <submittedName>
        <fullName evidence="1">Uncharacterized protein</fullName>
    </submittedName>
</protein>
<accession>A0ABQ5KIM7</accession>
<reference evidence="1" key="1">
    <citation type="submission" date="2022-03" db="EMBL/GenBank/DDBJ databases">
        <title>Draft genome sequence of Aduncisulcus paluster, a free-living microaerophilic Fornicata.</title>
        <authorList>
            <person name="Yuyama I."/>
            <person name="Kume K."/>
            <person name="Tamura T."/>
            <person name="Inagaki Y."/>
            <person name="Hashimoto T."/>
        </authorList>
    </citation>
    <scope>NUCLEOTIDE SEQUENCE</scope>
    <source>
        <strain evidence="1">NY0171</strain>
    </source>
</reference>
<proteinExistence type="predicted"/>
<evidence type="ECO:0000313" key="2">
    <source>
        <dbReference type="Proteomes" id="UP001057375"/>
    </source>
</evidence>